<dbReference type="AlphaFoldDB" id="A0A075UJQ3"/>
<dbReference type="HOGENOM" id="CLU_2327705_0_0_11"/>
<protein>
    <submittedName>
        <fullName evidence="1">Uncharacterized protein</fullName>
    </submittedName>
</protein>
<organism evidence="1 2">
    <name type="scientific">Amycolatopsis japonica</name>
    <dbReference type="NCBI Taxonomy" id="208439"/>
    <lineage>
        <taxon>Bacteria</taxon>
        <taxon>Bacillati</taxon>
        <taxon>Actinomycetota</taxon>
        <taxon>Actinomycetes</taxon>
        <taxon>Pseudonocardiales</taxon>
        <taxon>Pseudonocardiaceae</taxon>
        <taxon>Amycolatopsis</taxon>
        <taxon>Amycolatopsis japonica group</taxon>
    </lineage>
</organism>
<dbReference type="KEGG" id="aja:AJAP_06925"/>
<sequence length="98" mass="10686">MVGVGDDSAKLKRLGCRLIECDHHPEFLGVPEPAWLFRLWGTNAAQGQDRKLVHPLIDAAAGGAVVAIQGMGQPPHSILIERMSSLFVHREGGQHRET</sequence>
<dbReference type="Proteomes" id="UP000028492">
    <property type="component" value="Chromosome"/>
</dbReference>
<name>A0A075UJQ3_9PSEU</name>
<evidence type="ECO:0000313" key="2">
    <source>
        <dbReference type="Proteomes" id="UP000028492"/>
    </source>
</evidence>
<proteinExistence type="predicted"/>
<accession>A0A075UJQ3</accession>
<keyword evidence="2" id="KW-1185">Reference proteome</keyword>
<evidence type="ECO:0000313" key="1">
    <source>
        <dbReference type="EMBL" id="AIG74302.1"/>
    </source>
</evidence>
<dbReference type="EMBL" id="CP008953">
    <property type="protein sequence ID" value="AIG74302.1"/>
    <property type="molecule type" value="Genomic_DNA"/>
</dbReference>
<reference evidence="1 2" key="1">
    <citation type="journal article" date="2014" name="J. Biotechnol.">
        <title>Complete genome sequence of the actinobacterium Amycolatopsis japonica MG417-CF17(T) (=DSM 44213T) producing (S,S)-N,N'-ethylenediaminedisuccinic acid.</title>
        <authorList>
            <person name="Stegmann E."/>
            <person name="Albersmeier A."/>
            <person name="Spohn M."/>
            <person name="Gert H."/>
            <person name="Weber T."/>
            <person name="Wohlleben W."/>
            <person name="Kalinowski J."/>
            <person name="Ruckert C."/>
        </authorList>
    </citation>
    <scope>NUCLEOTIDE SEQUENCE [LARGE SCALE GENOMIC DNA]</scope>
    <source>
        <strain evidence="2">MG417-CF17 (DSM 44213)</strain>
    </source>
</reference>
<gene>
    <name evidence="1" type="ORF">AJAP_06925</name>
</gene>